<evidence type="ECO:0000313" key="11">
    <source>
        <dbReference type="Proteomes" id="UP000186074"/>
    </source>
</evidence>
<dbReference type="InterPro" id="IPR051329">
    <property type="entry name" value="NIR_SIR_4Fe-4S"/>
</dbReference>
<dbReference type="GO" id="GO:0020037">
    <property type="term" value="F:heme binding"/>
    <property type="evidence" value="ECO:0007669"/>
    <property type="project" value="InterPro"/>
</dbReference>
<dbReference type="SUPFAM" id="SSF56014">
    <property type="entry name" value="Nitrite and sulphite reductase 4Fe-4S domain-like"/>
    <property type="match status" value="2"/>
</dbReference>
<dbReference type="InterPro" id="IPR045854">
    <property type="entry name" value="NO2/SO3_Rdtase_4Fe4S_sf"/>
</dbReference>
<dbReference type="Proteomes" id="UP000186074">
    <property type="component" value="Chromosome"/>
</dbReference>
<dbReference type="Pfam" id="PF01077">
    <property type="entry name" value="NIR_SIR"/>
    <property type="match status" value="2"/>
</dbReference>
<feature type="domain" description="Nitrite/sulphite reductase 4Fe-4S" evidence="8">
    <location>
        <begin position="389"/>
        <end position="508"/>
    </location>
</feature>
<evidence type="ECO:0000256" key="7">
    <source>
        <dbReference type="ARBA" id="ARBA00023014"/>
    </source>
</evidence>
<sequence length="533" mass="59561">MTMQVLQEAHNLRNKKINKIEKMKSEQDPMEFIKTFEDFCKGSYEETVNDSHTKHFLKCLGLYDKGTSETFVIRIRIPGGQLSVEQALKLAQCSKKYGNDYIDITTRGQVEFRYLKFNELPLLLKDLSTVGISAIQCAGDNFRGVVTSPFDSYSKTSPIETMPLLKEIQSVFLEQEAWMGTLPRKFNIAILGDSINTCNIFGNDCAFALASKNGEIGFNLYLGGKVGVQARDLNLFVKDHQVKEVFAAVISLYKEYGFRDNRNKNRLTFLLDAVSLEEFAKAIKEHSKLELPQAGELLVKDEFTLDDSSTIELKDGKSAIHFGIPSGIFCGSDLEQAALLAQKHDGVVRLTYEQSFYIITNTSSIEDIKQSSLYKKYDSYHNIYFNNQIACAGNKECSFGVIPGKPDAINMAEYLNKNVPIEDGKVRMYWSACPKGCGIHGVADIGFEGAKAKDEEGNSCYGVKIFLGGKAASSILEARQLTKAVSIPKAQELTAKLLNIYKEEKNENETFESFDTRVLSSLAIEEIQTRIGL</sequence>
<keyword evidence="6" id="KW-0408">Iron</keyword>
<evidence type="ECO:0000256" key="6">
    <source>
        <dbReference type="ARBA" id="ARBA00023004"/>
    </source>
</evidence>
<evidence type="ECO:0000256" key="4">
    <source>
        <dbReference type="ARBA" id="ARBA00022723"/>
    </source>
</evidence>
<dbReference type="OrthoDB" id="9803707at2"/>
<reference evidence="10 11" key="1">
    <citation type="submission" date="2017-01" db="EMBL/GenBank/DDBJ databases">
        <title>Genome sequencing of Arcobacter sp. LPB0137.</title>
        <authorList>
            <person name="Lee G.-W."/>
            <person name="Yi H."/>
        </authorList>
    </citation>
    <scope>NUCLEOTIDE SEQUENCE [LARGE SCALE GENOMIC DNA]</scope>
    <source>
        <strain evidence="10 11">LPB0137</strain>
    </source>
</reference>
<keyword evidence="4" id="KW-0479">Metal-binding</keyword>
<keyword evidence="7" id="KW-0411">Iron-sulfur</keyword>
<gene>
    <name evidence="10" type="ORF">LPB137_12740</name>
</gene>
<dbReference type="InterPro" id="IPR005117">
    <property type="entry name" value="NiRdtase/SiRdtase_haem-b_fer"/>
</dbReference>
<dbReference type="GO" id="GO:0016491">
    <property type="term" value="F:oxidoreductase activity"/>
    <property type="evidence" value="ECO:0007669"/>
    <property type="project" value="UniProtKB-KW"/>
</dbReference>
<dbReference type="Pfam" id="PF03460">
    <property type="entry name" value="NIR_SIR_ferr"/>
    <property type="match status" value="1"/>
</dbReference>
<evidence type="ECO:0008006" key="12">
    <source>
        <dbReference type="Google" id="ProtNLM"/>
    </source>
</evidence>
<accession>A0A1P8KPX7</accession>
<organism evidence="10 11">
    <name type="scientific">Poseidonibacter parvus</name>
    <dbReference type="NCBI Taxonomy" id="1850254"/>
    <lineage>
        <taxon>Bacteria</taxon>
        <taxon>Pseudomonadati</taxon>
        <taxon>Campylobacterota</taxon>
        <taxon>Epsilonproteobacteria</taxon>
        <taxon>Campylobacterales</taxon>
        <taxon>Arcobacteraceae</taxon>
        <taxon>Poseidonibacter</taxon>
    </lineage>
</organism>
<dbReference type="KEGG" id="alp:LPB137_12740"/>
<evidence type="ECO:0000313" key="10">
    <source>
        <dbReference type="EMBL" id="APW66662.1"/>
    </source>
</evidence>
<evidence type="ECO:0000256" key="3">
    <source>
        <dbReference type="ARBA" id="ARBA00022617"/>
    </source>
</evidence>
<feature type="domain" description="Nitrite/Sulfite reductase ferredoxin-like" evidence="9">
    <location>
        <begin position="65"/>
        <end position="127"/>
    </location>
</feature>
<name>A0A1P8KPX7_9BACT</name>
<evidence type="ECO:0000256" key="2">
    <source>
        <dbReference type="ARBA" id="ARBA00022485"/>
    </source>
</evidence>
<evidence type="ECO:0000256" key="1">
    <source>
        <dbReference type="ARBA" id="ARBA00010429"/>
    </source>
</evidence>
<dbReference type="Gene3D" id="3.30.413.10">
    <property type="entry name" value="Sulfite Reductase Hemoprotein, domain 1"/>
    <property type="match status" value="2"/>
</dbReference>
<keyword evidence="11" id="KW-1185">Reference proteome</keyword>
<keyword evidence="2" id="KW-0004">4Fe-4S</keyword>
<feature type="domain" description="Nitrite/sulphite reductase 4Fe-4S" evidence="8">
    <location>
        <begin position="139"/>
        <end position="288"/>
    </location>
</feature>
<dbReference type="PANTHER" id="PTHR32439">
    <property type="entry name" value="FERREDOXIN--NITRITE REDUCTASE, CHLOROPLASTIC"/>
    <property type="match status" value="1"/>
</dbReference>
<dbReference type="Gene3D" id="3.90.480.20">
    <property type="match status" value="1"/>
</dbReference>
<protein>
    <recommendedName>
        <fullName evidence="12">Ferredoxin--nitrite reductase</fullName>
    </recommendedName>
</protein>
<evidence type="ECO:0000256" key="5">
    <source>
        <dbReference type="ARBA" id="ARBA00023002"/>
    </source>
</evidence>
<keyword evidence="3" id="KW-0349">Heme</keyword>
<dbReference type="InterPro" id="IPR036136">
    <property type="entry name" value="Nit/Sulf_reduc_fer-like_dom_sf"/>
</dbReference>
<evidence type="ECO:0000259" key="9">
    <source>
        <dbReference type="Pfam" id="PF03460"/>
    </source>
</evidence>
<dbReference type="EMBL" id="CP019070">
    <property type="protein sequence ID" value="APW66662.1"/>
    <property type="molecule type" value="Genomic_DNA"/>
</dbReference>
<dbReference type="STRING" id="1850254.LPB137_12740"/>
<evidence type="ECO:0000259" key="8">
    <source>
        <dbReference type="Pfam" id="PF01077"/>
    </source>
</evidence>
<dbReference type="InterPro" id="IPR006067">
    <property type="entry name" value="NO2/SO3_Rdtase_4Fe4S_dom"/>
</dbReference>
<dbReference type="GO" id="GO:0046872">
    <property type="term" value="F:metal ion binding"/>
    <property type="evidence" value="ECO:0007669"/>
    <property type="project" value="UniProtKB-KW"/>
</dbReference>
<dbReference type="GO" id="GO:0051539">
    <property type="term" value="F:4 iron, 4 sulfur cluster binding"/>
    <property type="evidence" value="ECO:0007669"/>
    <property type="project" value="UniProtKB-KW"/>
</dbReference>
<dbReference type="AlphaFoldDB" id="A0A1P8KPX7"/>
<comment type="similarity">
    <text evidence="1">Belongs to the nitrite and sulfite reductase 4Fe-4S domain family.</text>
</comment>
<dbReference type="SUPFAM" id="SSF55124">
    <property type="entry name" value="Nitrite/Sulfite reductase N-terminal domain-like"/>
    <property type="match status" value="1"/>
</dbReference>
<proteinExistence type="inferred from homology"/>
<keyword evidence="5" id="KW-0560">Oxidoreductase</keyword>
<dbReference type="PANTHER" id="PTHR32439:SF0">
    <property type="entry name" value="FERREDOXIN--NITRITE REDUCTASE, CHLOROPLASTIC"/>
    <property type="match status" value="1"/>
</dbReference>